<dbReference type="PANTHER" id="PTHR47950:SF4">
    <property type="entry name" value="GERANIOL 8-HYDROXYLASE-LIKE"/>
    <property type="match status" value="1"/>
</dbReference>
<evidence type="ECO:0000256" key="10">
    <source>
        <dbReference type="ARBA" id="ARBA00023136"/>
    </source>
</evidence>
<proteinExistence type="inferred from homology"/>
<accession>A0AAN8TB96</accession>
<dbReference type="SUPFAM" id="SSF48264">
    <property type="entry name" value="Cytochrome P450"/>
    <property type="match status" value="1"/>
</dbReference>
<evidence type="ECO:0000256" key="3">
    <source>
        <dbReference type="ARBA" id="ARBA00022617"/>
    </source>
</evidence>
<evidence type="ECO:0000256" key="4">
    <source>
        <dbReference type="ARBA" id="ARBA00022692"/>
    </source>
</evidence>
<keyword evidence="3 11" id="KW-0349">Heme</keyword>
<dbReference type="GO" id="GO:0005506">
    <property type="term" value="F:iron ion binding"/>
    <property type="evidence" value="ECO:0007669"/>
    <property type="project" value="InterPro"/>
</dbReference>
<dbReference type="PROSITE" id="PS00086">
    <property type="entry name" value="CYTOCHROME_P450"/>
    <property type="match status" value="1"/>
</dbReference>
<keyword evidence="7 11" id="KW-0560">Oxidoreductase</keyword>
<evidence type="ECO:0000256" key="6">
    <source>
        <dbReference type="ARBA" id="ARBA00022989"/>
    </source>
</evidence>
<gene>
    <name evidence="12" type="ORF">RDI58_019633</name>
</gene>
<comment type="subcellular location">
    <subcellularLocation>
        <location evidence="1">Membrane</location>
    </subcellularLocation>
</comment>
<evidence type="ECO:0000256" key="2">
    <source>
        <dbReference type="ARBA" id="ARBA00010617"/>
    </source>
</evidence>
<keyword evidence="4" id="KW-0812">Transmembrane</keyword>
<keyword evidence="10" id="KW-0472">Membrane</keyword>
<evidence type="ECO:0000256" key="9">
    <source>
        <dbReference type="ARBA" id="ARBA00023033"/>
    </source>
</evidence>
<keyword evidence="9 11" id="KW-0503">Monooxygenase</keyword>
<name>A0AAN8TB96_SOLBU</name>
<evidence type="ECO:0000256" key="5">
    <source>
        <dbReference type="ARBA" id="ARBA00022723"/>
    </source>
</evidence>
<dbReference type="GO" id="GO:0016020">
    <property type="term" value="C:membrane"/>
    <property type="evidence" value="ECO:0007669"/>
    <property type="project" value="UniProtKB-SubCell"/>
</dbReference>
<dbReference type="GO" id="GO:0016705">
    <property type="term" value="F:oxidoreductase activity, acting on paired donors, with incorporation or reduction of molecular oxygen"/>
    <property type="evidence" value="ECO:0007669"/>
    <property type="project" value="InterPro"/>
</dbReference>
<dbReference type="Gene3D" id="1.10.630.10">
    <property type="entry name" value="Cytochrome P450"/>
    <property type="match status" value="1"/>
</dbReference>
<dbReference type="GO" id="GO:0020037">
    <property type="term" value="F:heme binding"/>
    <property type="evidence" value="ECO:0007669"/>
    <property type="project" value="InterPro"/>
</dbReference>
<dbReference type="PANTHER" id="PTHR47950">
    <property type="entry name" value="CYTOCHROME P450, FAMILY 76, SUBFAMILY C, POLYPEPTIDE 5-RELATED"/>
    <property type="match status" value="1"/>
</dbReference>
<evidence type="ECO:0000256" key="1">
    <source>
        <dbReference type="ARBA" id="ARBA00004370"/>
    </source>
</evidence>
<evidence type="ECO:0000313" key="13">
    <source>
        <dbReference type="Proteomes" id="UP001371456"/>
    </source>
</evidence>
<keyword evidence="5 11" id="KW-0479">Metal-binding</keyword>
<keyword evidence="6" id="KW-1133">Transmembrane helix</keyword>
<keyword evidence="13" id="KW-1185">Reference proteome</keyword>
<protein>
    <recommendedName>
        <fullName evidence="14">Cytochrome P450</fullName>
    </recommendedName>
</protein>
<evidence type="ECO:0000313" key="12">
    <source>
        <dbReference type="EMBL" id="KAK6781837.1"/>
    </source>
</evidence>
<dbReference type="InterPro" id="IPR017972">
    <property type="entry name" value="Cyt_P450_CS"/>
</dbReference>
<dbReference type="GO" id="GO:0004497">
    <property type="term" value="F:monooxygenase activity"/>
    <property type="evidence" value="ECO:0007669"/>
    <property type="project" value="UniProtKB-KW"/>
</dbReference>
<dbReference type="InterPro" id="IPR036396">
    <property type="entry name" value="Cyt_P450_sf"/>
</dbReference>
<reference evidence="12 13" key="1">
    <citation type="submission" date="2024-02" db="EMBL/GenBank/DDBJ databases">
        <title>de novo genome assembly of Solanum bulbocastanum strain 11H21.</title>
        <authorList>
            <person name="Hosaka A.J."/>
        </authorList>
    </citation>
    <scope>NUCLEOTIDE SEQUENCE [LARGE SCALE GENOMIC DNA]</scope>
    <source>
        <tissue evidence="12">Young leaves</tissue>
    </source>
</reference>
<dbReference type="InterPro" id="IPR001128">
    <property type="entry name" value="Cyt_P450"/>
</dbReference>
<dbReference type="Proteomes" id="UP001371456">
    <property type="component" value="Unassembled WGS sequence"/>
</dbReference>
<sequence length="76" mass="8726">MLRGRDFELIPFGVDERICPGLPLAMRLVQIMLGSLLNSFKWKLEEDIESKDLDMEETFSFISSKAHPLRVMSSPL</sequence>
<dbReference type="Pfam" id="PF00067">
    <property type="entry name" value="p450"/>
    <property type="match status" value="1"/>
</dbReference>
<dbReference type="EMBL" id="JBANQN010000008">
    <property type="protein sequence ID" value="KAK6781837.1"/>
    <property type="molecule type" value="Genomic_DNA"/>
</dbReference>
<evidence type="ECO:0000256" key="8">
    <source>
        <dbReference type="ARBA" id="ARBA00023004"/>
    </source>
</evidence>
<evidence type="ECO:0008006" key="14">
    <source>
        <dbReference type="Google" id="ProtNLM"/>
    </source>
</evidence>
<organism evidence="12 13">
    <name type="scientific">Solanum bulbocastanum</name>
    <name type="common">Wild potato</name>
    <dbReference type="NCBI Taxonomy" id="147425"/>
    <lineage>
        <taxon>Eukaryota</taxon>
        <taxon>Viridiplantae</taxon>
        <taxon>Streptophyta</taxon>
        <taxon>Embryophyta</taxon>
        <taxon>Tracheophyta</taxon>
        <taxon>Spermatophyta</taxon>
        <taxon>Magnoliopsida</taxon>
        <taxon>eudicotyledons</taxon>
        <taxon>Gunneridae</taxon>
        <taxon>Pentapetalae</taxon>
        <taxon>asterids</taxon>
        <taxon>lamiids</taxon>
        <taxon>Solanales</taxon>
        <taxon>Solanaceae</taxon>
        <taxon>Solanoideae</taxon>
        <taxon>Solaneae</taxon>
        <taxon>Solanum</taxon>
    </lineage>
</organism>
<evidence type="ECO:0000256" key="7">
    <source>
        <dbReference type="ARBA" id="ARBA00023002"/>
    </source>
</evidence>
<comment type="similarity">
    <text evidence="2 11">Belongs to the cytochrome P450 family.</text>
</comment>
<comment type="caution">
    <text evidence="12">The sequence shown here is derived from an EMBL/GenBank/DDBJ whole genome shotgun (WGS) entry which is preliminary data.</text>
</comment>
<dbReference type="AlphaFoldDB" id="A0AAN8TB96"/>
<keyword evidence="8 11" id="KW-0408">Iron</keyword>
<evidence type="ECO:0000256" key="11">
    <source>
        <dbReference type="RuleBase" id="RU000461"/>
    </source>
</evidence>